<accession>A0ACC6PV26</accession>
<keyword evidence="1" id="KW-0378">Hydrolase</keyword>
<dbReference type="EMBL" id="JBBKAJ010000022">
    <property type="protein sequence ID" value="MEJ8635239.1"/>
    <property type="molecule type" value="Genomic_DNA"/>
</dbReference>
<protein>
    <submittedName>
        <fullName evidence="1">HNH endonuclease signature motif containing protein</fullName>
    </submittedName>
</protein>
<keyword evidence="2" id="KW-1185">Reference proteome</keyword>
<gene>
    <name evidence="1" type="ORF">WKI67_17805</name>
</gene>
<keyword evidence="1" id="KW-0255">Endonuclease</keyword>
<evidence type="ECO:0000313" key="1">
    <source>
        <dbReference type="EMBL" id="MEJ8635239.1"/>
    </source>
</evidence>
<organism evidence="1 2">
    <name type="scientific">Streptomyces achmelvichensis</name>
    <dbReference type="NCBI Taxonomy" id="3134111"/>
    <lineage>
        <taxon>Bacteria</taxon>
        <taxon>Bacillati</taxon>
        <taxon>Actinomycetota</taxon>
        <taxon>Actinomycetes</taxon>
        <taxon>Kitasatosporales</taxon>
        <taxon>Streptomycetaceae</taxon>
        <taxon>Streptomyces</taxon>
    </lineage>
</organism>
<evidence type="ECO:0000313" key="2">
    <source>
        <dbReference type="Proteomes" id="UP001377168"/>
    </source>
</evidence>
<reference evidence="1" key="1">
    <citation type="submission" date="2024-03" db="EMBL/GenBank/DDBJ databases">
        <title>Novel Streptomyces species of biotechnological and ecological value are a feature of Machair soil.</title>
        <authorList>
            <person name="Prole J.R."/>
            <person name="Goodfellow M."/>
            <person name="Allenby N."/>
            <person name="Ward A.C."/>
        </authorList>
    </citation>
    <scope>NUCLEOTIDE SEQUENCE</scope>
    <source>
        <strain evidence="1">MS2.AVA.5</strain>
    </source>
</reference>
<comment type="caution">
    <text evidence="1">The sequence shown here is derived from an EMBL/GenBank/DDBJ whole genome shotgun (WGS) entry which is preliminary data.</text>
</comment>
<dbReference type="Proteomes" id="UP001377168">
    <property type="component" value="Unassembled WGS sequence"/>
</dbReference>
<name>A0ACC6PV26_9ACTN</name>
<keyword evidence="1" id="KW-0540">Nuclease</keyword>
<sequence length="333" mass="36717">MAVRYTRELLAEAVAATHGWASLMRHLGLKESGGQRRVLQEKVAELGLDTSHFSRRIPWRKYPDDVIAAAVASSGTLREVVCKLGMTPAPGAMTHIGRRIDASGIDIRHFKGVGRRPVDLPCTFDELAAAARGSGSIRDLIQELGVPDDRRTRAALRRVLKEQGIGTGHFRHARVVVPEKALRAAVPKATGYAEVMRLLGLTVNATNHRRIRRTVARLGLDTSHFARRPWASGRPAAPRRVAPDVLRVGAAGSARVTRERLHRALQEIGVPYRCVSCGNPGEWLGRPVTLQIDHISGDWLDNRAANLRYLCPNCHALTDTWCRGRGKKRPVRA</sequence>
<proteinExistence type="predicted"/>